<proteinExistence type="predicted"/>
<dbReference type="InterPro" id="IPR011051">
    <property type="entry name" value="RmlC_Cupin_sf"/>
</dbReference>
<dbReference type="EMBL" id="JAXCLA010000013">
    <property type="protein sequence ID" value="MDY0749063.1"/>
    <property type="molecule type" value="Genomic_DNA"/>
</dbReference>
<gene>
    <name evidence="1" type="ORF">SNE35_31490</name>
</gene>
<protein>
    <submittedName>
        <fullName evidence="1">Cupin</fullName>
    </submittedName>
</protein>
<dbReference type="Proteomes" id="UP001285263">
    <property type="component" value="Unassembled WGS sequence"/>
</dbReference>
<accession>A0ABU5DRW7</accession>
<name>A0ABU5DRW7_9BURK</name>
<organism evidence="1 2">
    <name type="scientific">Roseateles agri</name>
    <dbReference type="NCBI Taxonomy" id="3098619"/>
    <lineage>
        <taxon>Bacteria</taxon>
        <taxon>Pseudomonadati</taxon>
        <taxon>Pseudomonadota</taxon>
        <taxon>Betaproteobacteria</taxon>
        <taxon>Burkholderiales</taxon>
        <taxon>Sphaerotilaceae</taxon>
        <taxon>Roseateles</taxon>
    </lineage>
</organism>
<sequence length="110" mass="11724">MAQAHHKSGERFVVKPLGKGLGDARTTALIKAEQLELVRIVLHAGKGLPMHQVAGEITVLCLEGRIDFETSTTHLSLEAGDIVHLACNEPHALSAVEDASALLTICLPKL</sequence>
<keyword evidence="2" id="KW-1185">Reference proteome</keyword>
<dbReference type="PANTHER" id="PTHR37694:SF1">
    <property type="entry name" value="SLR8022 PROTEIN"/>
    <property type="match status" value="1"/>
</dbReference>
<evidence type="ECO:0000313" key="1">
    <source>
        <dbReference type="EMBL" id="MDY0749063.1"/>
    </source>
</evidence>
<dbReference type="Gene3D" id="2.60.120.10">
    <property type="entry name" value="Jelly Rolls"/>
    <property type="match status" value="1"/>
</dbReference>
<dbReference type="InterPro" id="IPR014710">
    <property type="entry name" value="RmlC-like_jellyroll"/>
</dbReference>
<dbReference type="SUPFAM" id="SSF51182">
    <property type="entry name" value="RmlC-like cupins"/>
    <property type="match status" value="1"/>
</dbReference>
<evidence type="ECO:0000313" key="2">
    <source>
        <dbReference type="Proteomes" id="UP001285263"/>
    </source>
</evidence>
<dbReference type="RefSeq" id="WP_320427030.1">
    <property type="nucleotide sequence ID" value="NZ_JAXCLA010000013.1"/>
</dbReference>
<reference evidence="1 2" key="1">
    <citation type="submission" date="2023-11" db="EMBL/GenBank/DDBJ databases">
        <title>Paucibacter sp. nov., isolated from fresh soil in Korea.</title>
        <authorList>
            <person name="Le N.T.T."/>
        </authorList>
    </citation>
    <scope>NUCLEOTIDE SEQUENCE [LARGE SCALE GENOMIC DNA]</scope>
    <source>
        <strain evidence="1 2">R3-3</strain>
    </source>
</reference>
<comment type="caution">
    <text evidence="1">The sequence shown here is derived from an EMBL/GenBank/DDBJ whole genome shotgun (WGS) entry which is preliminary data.</text>
</comment>
<dbReference type="PANTHER" id="PTHR37694">
    <property type="entry name" value="SLR8022 PROTEIN"/>
    <property type="match status" value="1"/>
</dbReference>